<name>A0A094SKW1_9ZZZZ</name>
<feature type="transmembrane region" description="Helical" evidence="1">
    <location>
        <begin position="303"/>
        <end position="325"/>
    </location>
</feature>
<accession>A0A094SKW1</accession>
<dbReference type="InterPro" id="IPR036259">
    <property type="entry name" value="MFS_trans_sf"/>
</dbReference>
<dbReference type="Pfam" id="PF07690">
    <property type="entry name" value="MFS_1"/>
    <property type="match status" value="1"/>
</dbReference>
<keyword evidence="1" id="KW-0472">Membrane</keyword>
<dbReference type="EMBL" id="JNSL01000034">
    <property type="protein sequence ID" value="KGA19148.1"/>
    <property type="molecule type" value="Genomic_DNA"/>
</dbReference>
<feature type="transmembrane region" description="Helical" evidence="1">
    <location>
        <begin position="20"/>
        <end position="39"/>
    </location>
</feature>
<organism evidence="3">
    <name type="scientific">freshwater metagenome</name>
    <dbReference type="NCBI Taxonomy" id="449393"/>
    <lineage>
        <taxon>unclassified sequences</taxon>
        <taxon>metagenomes</taxon>
        <taxon>ecological metagenomes</taxon>
    </lineage>
</organism>
<evidence type="ECO:0000313" key="3">
    <source>
        <dbReference type="EMBL" id="KGA19148.1"/>
    </source>
</evidence>
<keyword evidence="1" id="KW-0812">Transmembrane</keyword>
<proteinExistence type="predicted"/>
<protein>
    <recommendedName>
        <fullName evidence="2">Major facilitator superfamily (MFS) profile domain-containing protein</fullName>
    </recommendedName>
</protein>
<feature type="transmembrane region" description="Helical" evidence="1">
    <location>
        <begin position="280"/>
        <end position="297"/>
    </location>
</feature>
<dbReference type="InterPro" id="IPR011701">
    <property type="entry name" value="MFS"/>
</dbReference>
<feature type="transmembrane region" description="Helical" evidence="1">
    <location>
        <begin position="79"/>
        <end position="98"/>
    </location>
</feature>
<feature type="transmembrane region" description="Helical" evidence="1">
    <location>
        <begin position="366"/>
        <end position="386"/>
    </location>
</feature>
<reference evidence="3" key="1">
    <citation type="submission" date="2014-06" db="EMBL/GenBank/DDBJ databases">
        <title>Key roles for freshwater Actinobacteria revealed by deep metagenomic sequencing.</title>
        <authorList>
            <person name="Ghai R."/>
            <person name="Mizuno C.M."/>
            <person name="Picazo A."/>
            <person name="Camacho A."/>
            <person name="Rodriguez-Valera F."/>
        </authorList>
    </citation>
    <scope>NUCLEOTIDE SEQUENCE</scope>
</reference>
<gene>
    <name evidence="3" type="ORF">GM51_7150</name>
</gene>
<evidence type="ECO:0000256" key="1">
    <source>
        <dbReference type="SAM" id="Phobius"/>
    </source>
</evidence>
<evidence type="ECO:0000259" key="2">
    <source>
        <dbReference type="PROSITE" id="PS50850"/>
    </source>
</evidence>
<sequence length="394" mass="41313">MLIKYRQAFAGNAAWRFSTAGFIARLPVSMVGIGILMYVEAERGSYTIAGAVSGSISIAGAIGGPASSRLVDKLGQHRVLPIQIALILVCSTALVFLIPSDVPAPYLFIFSIGSGLAYPSIGALVRSRWTALLSSGPILLTAFSIESMIDELIFIVGPTIAAFSSVKVHPAAPQILAMLFLSMGGFWLASMRSSEPPINLNQSKHGKPVIFQNGLIYMWGVHVAIGLFFGAVETSIIAFTKLAGQPVYGGIVMALWAFGSLVGGFVYGGLHLKSPLHKHLIVVCLLLVPATAAMIFINSISALALLAVAAGIGISPLLIASAGITQRRSPDGRTTEAIASMYAGISLGFAFAAAMAGWLIDNRGTNYAFALGSLSTLITLAIILVGRNKFSTKI</sequence>
<feature type="transmembrane region" description="Helical" evidence="1">
    <location>
        <begin position="337"/>
        <end position="360"/>
    </location>
</feature>
<feature type="transmembrane region" description="Helical" evidence="1">
    <location>
        <begin position="210"/>
        <end position="232"/>
    </location>
</feature>
<dbReference type="PANTHER" id="PTHR23542">
    <property type="match status" value="1"/>
</dbReference>
<dbReference type="SUPFAM" id="SSF103473">
    <property type="entry name" value="MFS general substrate transporter"/>
    <property type="match status" value="1"/>
</dbReference>
<dbReference type="GO" id="GO:0022857">
    <property type="term" value="F:transmembrane transporter activity"/>
    <property type="evidence" value="ECO:0007669"/>
    <property type="project" value="InterPro"/>
</dbReference>
<keyword evidence="1" id="KW-1133">Transmembrane helix</keyword>
<feature type="transmembrane region" description="Helical" evidence="1">
    <location>
        <begin position="247"/>
        <end position="268"/>
    </location>
</feature>
<dbReference type="InterPro" id="IPR020846">
    <property type="entry name" value="MFS_dom"/>
</dbReference>
<dbReference type="Gene3D" id="1.20.1250.20">
    <property type="entry name" value="MFS general substrate transporter like domains"/>
    <property type="match status" value="2"/>
</dbReference>
<feature type="domain" description="Major facilitator superfamily (MFS) profile" evidence="2">
    <location>
        <begin position="214"/>
        <end position="394"/>
    </location>
</feature>
<feature type="transmembrane region" description="Helical" evidence="1">
    <location>
        <begin position="137"/>
        <end position="165"/>
    </location>
</feature>
<feature type="transmembrane region" description="Helical" evidence="1">
    <location>
        <begin position="45"/>
        <end position="67"/>
    </location>
</feature>
<dbReference type="AlphaFoldDB" id="A0A094SKW1"/>
<feature type="transmembrane region" description="Helical" evidence="1">
    <location>
        <begin position="171"/>
        <end position="189"/>
    </location>
</feature>
<dbReference type="PANTHER" id="PTHR23542:SF1">
    <property type="entry name" value="MAJOR FACILITATOR SUPERFAMILY (MFS) PROFILE DOMAIN-CONTAINING PROTEIN"/>
    <property type="match status" value="1"/>
</dbReference>
<feature type="transmembrane region" description="Helical" evidence="1">
    <location>
        <begin position="104"/>
        <end position="125"/>
    </location>
</feature>
<dbReference type="PROSITE" id="PS50850">
    <property type="entry name" value="MFS"/>
    <property type="match status" value="1"/>
</dbReference>
<comment type="caution">
    <text evidence="3">The sequence shown here is derived from an EMBL/GenBank/DDBJ whole genome shotgun (WGS) entry which is preliminary data.</text>
</comment>